<reference evidence="1" key="1">
    <citation type="submission" date="2023-02" db="EMBL/GenBank/DDBJ databases">
        <title>Actinomadura rubrobrunea NBRC 14622.</title>
        <authorList>
            <person name="Ichikawa N."/>
            <person name="Sato H."/>
            <person name="Tonouchi N."/>
        </authorList>
    </citation>
    <scope>NUCLEOTIDE SEQUENCE</scope>
    <source>
        <strain evidence="1">NBRC 14622</strain>
    </source>
</reference>
<dbReference type="Proteomes" id="UP001165124">
    <property type="component" value="Unassembled WGS sequence"/>
</dbReference>
<evidence type="ECO:0000313" key="2">
    <source>
        <dbReference type="Proteomes" id="UP001165124"/>
    </source>
</evidence>
<accession>A0A9W6PT79</accession>
<dbReference type="AlphaFoldDB" id="A0A9W6PT79"/>
<dbReference type="RefSeq" id="WP_067915852.1">
    <property type="nucleotide sequence ID" value="NZ_BSRZ01000001.1"/>
</dbReference>
<gene>
    <name evidence="1" type="ORF">Arub01_07870</name>
</gene>
<protein>
    <submittedName>
        <fullName evidence="1">Uncharacterized protein</fullName>
    </submittedName>
</protein>
<keyword evidence="2" id="KW-1185">Reference proteome</keyword>
<proteinExistence type="predicted"/>
<organism evidence="1 2">
    <name type="scientific">Actinomadura rubrobrunea</name>
    <dbReference type="NCBI Taxonomy" id="115335"/>
    <lineage>
        <taxon>Bacteria</taxon>
        <taxon>Bacillati</taxon>
        <taxon>Actinomycetota</taxon>
        <taxon>Actinomycetes</taxon>
        <taxon>Streptosporangiales</taxon>
        <taxon>Thermomonosporaceae</taxon>
        <taxon>Actinomadura</taxon>
    </lineage>
</organism>
<dbReference type="EMBL" id="BSRZ01000001">
    <property type="protein sequence ID" value="GLW62543.1"/>
    <property type="molecule type" value="Genomic_DNA"/>
</dbReference>
<sequence>MSTTSIAARIAGNGMQQHLYAEPATVAECRYAGYSCWWDSDCCNETVHLICEWWTCRYA</sequence>
<name>A0A9W6PT79_9ACTN</name>
<evidence type="ECO:0000313" key="1">
    <source>
        <dbReference type="EMBL" id="GLW62543.1"/>
    </source>
</evidence>
<comment type="caution">
    <text evidence="1">The sequence shown here is derived from an EMBL/GenBank/DDBJ whole genome shotgun (WGS) entry which is preliminary data.</text>
</comment>